<evidence type="ECO:0000256" key="1">
    <source>
        <dbReference type="ARBA" id="ARBA00008775"/>
    </source>
</evidence>
<keyword evidence="8" id="KW-1185">Reference proteome</keyword>
<sequence>MGVSLSKGGNVSLSKTDPSLVRVRVGLGWDTRATDGQDFDLDGSAFLLSDMGRVRHDNDFIFYNNLRSLDGSVVHTGDNRTGEGDGDDESLIVELNNVPTDVTKIAFTVTIHDAMTRRQSFGQVSNAFMRIVNEDTNVEVARYDLTEDASTETAMIFGELYRHNGEWKFRAVGQGYSGGLGAMCAQYGINAS</sequence>
<dbReference type="FunFam" id="2.60.60.30:FF:000001">
    <property type="entry name" value="Tellurium resistance protein TerD"/>
    <property type="match status" value="1"/>
</dbReference>
<evidence type="ECO:0000256" key="3">
    <source>
        <dbReference type="ARBA" id="ARBA00055880"/>
    </source>
</evidence>
<dbReference type="Proteomes" id="UP000029227">
    <property type="component" value="Unassembled WGS sequence"/>
</dbReference>
<gene>
    <name evidence="6" type="ORF">ABT58_22430</name>
    <name evidence="5" type="ORF">JCM19237_2090</name>
</gene>
<dbReference type="STRING" id="754436.JCM19237_2090"/>
<reference evidence="5 7" key="1">
    <citation type="journal article" date="2014" name="Genome Announc.">
        <title>Draft Genome Sequences of Two Vibrionaceae Species, Vibrio ponticus C121 and Photobacterium aphoticum C119, Isolated as Coral Reef Microbiota.</title>
        <authorList>
            <person name="Al-saari N."/>
            <person name="Meirelles P.M."/>
            <person name="Mino S."/>
            <person name="Suda W."/>
            <person name="Oshima K."/>
            <person name="Hattori M."/>
            <person name="Ohkuma M."/>
            <person name="Thompson F.L."/>
            <person name="Gomez-Gil B."/>
            <person name="Sawabe T."/>
            <person name="Sawabe T."/>
        </authorList>
    </citation>
    <scope>NUCLEOTIDE SEQUENCE [LARGE SCALE GENOMIC DNA]</scope>
    <source>
        <strain evidence="5 7">JCM 19237</strain>
    </source>
</reference>
<evidence type="ECO:0000313" key="7">
    <source>
        <dbReference type="Proteomes" id="UP000029227"/>
    </source>
</evidence>
<name>A0A090QQ42_9GAMM</name>
<accession>A0A090QQ42</accession>
<dbReference type="CDD" id="cd06974">
    <property type="entry name" value="TerD_like"/>
    <property type="match status" value="1"/>
</dbReference>
<comment type="caution">
    <text evidence="5">The sequence shown here is derived from an EMBL/GenBank/DDBJ whole genome shotgun (WGS) entry which is preliminary data.</text>
</comment>
<dbReference type="EMBL" id="BBMN01000003">
    <property type="protein sequence ID" value="GAL03939.1"/>
    <property type="molecule type" value="Genomic_DNA"/>
</dbReference>
<keyword evidence="2" id="KW-0778">Tellurium resistance</keyword>
<proteinExistence type="inferred from homology"/>
<evidence type="ECO:0000313" key="8">
    <source>
        <dbReference type="Proteomes" id="UP000036426"/>
    </source>
</evidence>
<dbReference type="Proteomes" id="UP000036426">
    <property type="component" value="Unassembled WGS sequence"/>
</dbReference>
<dbReference type="Pfam" id="PF02342">
    <property type="entry name" value="TerD"/>
    <property type="match status" value="1"/>
</dbReference>
<protein>
    <submittedName>
        <fullName evidence="6">Chemical-damaging agent resistance protein C</fullName>
    </submittedName>
    <submittedName>
        <fullName evidence="5">Tellurium resistance protein TerD</fullName>
    </submittedName>
</protein>
<evidence type="ECO:0000259" key="4">
    <source>
        <dbReference type="Pfam" id="PF02342"/>
    </source>
</evidence>
<dbReference type="InterPro" id="IPR003325">
    <property type="entry name" value="TerD"/>
</dbReference>
<dbReference type="AlphaFoldDB" id="A0A090QQ42"/>
<evidence type="ECO:0000313" key="5">
    <source>
        <dbReference type="EMBL" id="GAL03939.1"/>
    </source>
</evidence>
<evidence type="ECO:0000313" key="6">
    <source>
        <dbReference type="EMBL" id="KLU98451.1"/>
    </source>
</evidence>
<feature type="domain" description="TerD" evidence="4">
    <location>
        <begin position="1"/>
        <end position="187"/>
    </location>
</feature>
<dbReference type="RefSeq" id="WP_047876666.1">
    <property type="nucleotide sequence ID" value="NZ_BMYC01000025.1"/>
</dbReference>
<evidence type="ECO:0000256" key="2">
    <source>
        <dbReference type="ARBA" id="ARBA00022686"/>
    </source>
</evidence>
<dbReference type="PANTHER" id="PTHR32097">
    <property type="entry name" value="CAMP-BINDING PROTEIN 1-RELATED"/>
    <property type="match status" value="1"/>
</dbReference>
<dbReference type="PATRIC" id="fig|754436.4.peg.4710"/>
<comment type="function">
    <text evidence="3">Not known; seems to contribute to the tellurium resistance (Ter) mechanism. Also involved in phage inhibition (Phi) and colicin resistance (PacB).</text>
</comment>
<dbReference type="OrthoDB" id="570928at2"/>
<dbReference type="GO" id="GO:0046690">
    <property type="term" value="P:response to tellurium ion"/>
    <property type="evidence" value="ECO:0007669"/>
    <property type="project" value="UniProtKB-KW"/>
</dbReference>
<organism evidence="5 7">
    <name type="scientific">Photobacterium aphoticum</name>
    <dbReference type="NCBI Taxonomy" id="754436"/>
    <lineage>
        <taxon>Bacteria</taxon>
        <taxon>Pseudomonadati</taxon>
        <taxon>Pseudomonadota</taxon>
        <taxon>Gammaproteobacteria</taxon>
        <taxon>Vibrionales</taxon>
        <taxon>Vibrionaceae</taxon>
        <taxon>Photobacterium</taxon>
    </lineage>
</organism>
<dbReference type="EMBL" id="LDOV01000053">
    <property type="protein sequence ID" value="KLU98451.1"/>
    <property type="molecule type" value="Genomic_DNA"/>
</dbReference>
<comment type="similarity">
    <text evidence="1">Belongs to the CAPAB/TerDEXZ family.</text>
</comment>
<dbReference type="PANTHER" id="PTHR32097:SF4">
    <property type="entry name" value="GENERAL STRESS PROTEIN 16U"/>
    <property type="match status" value="1"/>
</dbReference>
<dbReference type="eggNOG" id="COG2310">
    <property type="taxonomic scope" value="Bacteria"/>
</dbReference>
<reference evidence="6 8" key="2">
    <citation type="submission" date="2015-05" db="EMBL/GenBank/DDBJ databases">
        <title>Photobacterium galathea sp. nov.</title>
        <authorList>
            <person name="Machado H."/>
            <person name="Gram L."/>
        </authorList>
    </citation>
    <scope>NUCLEOTIDE SEQUENCE [LARGE SCALE GENOMIC DNA]</scope>
    <source>
        <strain evidence="6 8">DSM 25995</strain>
    </source>
</reference>
<dbReference type="InterPro" id="IPR051324">
    <property type="entry name" value="Stress/Tellurium_Resist"/>
</dbReference>
<dbReference type="Gene3D" id="2.60.60.30">
    <property type="entry name" value="sav2460 like domains"/>
    <property type="match status" value="1"/>
</dbReference>